<dbReference type="InterPro" id="IPR013087">
    <property type="entry name" value="Znf_C2H2_type"/>
</dbReference>
<evidence type="ECO:0000256" key="2">
    <source>
        <dbReference type="ARBA" id="ARBA00022723"/>
    </source>
</evidence>
<evidence type="ECO:0000256" key="4">
    <source>
        <dbReference type="ARBA" id="ARBA00022771"/>
    </source>
</evidence>
<evidence type="ECO:0000256" key="1">
    <source>
        <dbReference type="ARBA" id="ARBA00004123"/>
    </source>
</evidence>
<dbReference type="GO" id="GO:0000981">
    <property type="term" value="F:DNA-binding transcription factor activity, RNA polymerase II-specific"/>
    <property type="evidence" value="ECO:0007669"/>
    <property type="project" value="TreeGrafter"/>
</dbReference>
<dbReference type="GO" id="GO:0005694">
    <property type="term" value="C:chromosome"/>
    <property type="evidence" value="ECO:0007669"/>
    <property type="project" value="UniProtKB-ARBA"/>
</dbReference>
<dbReference type="PANTHER" id="PTHR23235">
    <property type="entry name" value="KRUEPPEL-LIKE TRANSCRIPTION FACTOR"/>
    <property type="match status" value="1"/>
</dbReference>
<keyword evidence="7" id="KW-0539">Nucleus</keyword>
<evidence type="ECO:0000256" key="8">
    <source>
        <dbReference type="PROSITE-ProRule" id="PRU00042"/>
    </source>
</evidence>
<feature type="domain" description="C2H2-type" evidence="9">
    <location>
        <begin position="27"/>
        <end position="45"/>
    </location>
</feature>
<dbReference type="GO" id="GO:0008270">
    <property type="term" value="F:zinc ion binding"/>
    <property type="evidence" value="ECO:0007669"/>
    <property type="project" value="UniProtKB-KW"/>
</dbReference>
<name>A0A093BJK3_9AVES</name>
<dbReference type="GO" id="GO:0000978">
    <property type="term" value="F:RNA polymerase II cis-regulatory region sequence-specific DNA binding"/>
    <property type="evidence" value="ECO:0007669"/>
    <property type="project" value="TreeGrafter"/>
</dbReference>
<accession>A0A093BJK3</accession>
<sequence length="45" mass="5091">CPDCGKTFGTNSNLIQHLQIHVGEQPFTCGHCRKSFSRSYALDRH</sequence>
<reference evidence="10 11" key="1">
    <citation type="submission" date="2014-04" db="EMBL/GenBank/DDBJ databases">
        <title>Genome evolution of avian class.</title>
        <authorList>
            <person name="Zhang G."/>
            <person name="Li C."/>
        </authorList>
    </citation>
    <scope>NUCLEOTIDE SEQUENCE [LARGE SCALE GENOMIC DNA]</scope>
    <source>
        <strain evidence="10">BGI_N339</strain>
    </source>
</reference>
<dbReference type="AlphaFoldDB" id="A0A093BJK3"/>
<keyword evidence="6" id="KW-0238">DNA-binding</keyword>
<keyword evidence="3" id="KW-0677">Repeat</keyword>
<dbReference type="GO" id="GO:0005634">
    <property type="term" value="C:nucleus"/>
    <property type="evidence" value="ECO:0007669"/>
    <property type="project" value="UniProtKB-SubCell"/>
</dbReference>
<dbReference type="EMBL" id="KL228296">
    <property type="protein sequence ID" value="KFV03970.1"/>
    <property type="molecule type" value="Genomic_DNA"/>
</dbReference>
<evidence type="ECO:0000313" key="10">
    <source>
        <dbReference type="EMBL" id="KFV03970.1"/>
    </source>
</evidence>
<protein>
    <submittedName>
        <fullName evidence="10">Zinc finger protein 358</fullName>
    </submittedName>
</protein>
<evidence type="ECO:0000259" key="9">
    <source>
        <dbReference type="PROSITE" id="PS50157"/>
    </source>
</evidence>
<dbReference type="FunFam" id="3.30.160.60:FF:000111">
    <property type="entry name" value="GLI family zinc finger 4"/>
    <property type="match status" value="1"/>
</dbReference>
<gene>
    <name evidence="10" type="ORF">N339_05078</name>
</gene>
<dbReference type="Gene3D" id="3.30.160.60">
    <property type="entry name" value="Classic Zinc Finger"/>
    <property type="match status" value="2"/>
</dbReference>
<dbReference type="GO" id="GO:0045893">
    <property type="term" value="P:positive regulation of DNA-templated transcription"/>
    <property type="evidence" value="ECO:0007669"/>
    <property type="project" value="UniProtKB-ARBA"/>
</dbReference>
<evidence type="ECO:0000256" key="7">
    <source>
        <dbReference type="ARBA" id="ARBA00023242"/>
    </source>
</evidence>
<evidence type="ECO:0000313" key="11">
    <source>
        <dbReference type="Proteomes" id="UP000053149"/>
    </source>
</evidence>
<dbReference type="FunFam" id="3.30.160.60:FF:001732">
    <property type="entry name" value="Zgc:162936"/>
    <property type="match status" value="1"/>
</dbReference>
<comment type="subcellular location">
    <subcellularLocation>
        <location evidence="1">Nucleus</location>
    </subcellularLocation>
</comment>
<dbReference type="PANTHER" id="PTHR23235:SF178">
    <property type="entry name" value="C2H2-TYPE DOMAIN-CONTAINING PROTEIN-RELATED"/>
    <property type="match status" value="1"/>
</dbReference>
<dbReference type="SUPFAM" id="SSF57667">
    <property type="entry name" value="beta-beta-alpha zinc fingers"/>
    <property type="match status" value="1"/>
</dbReference>
<keyword evidence="11" id="KW-1185">Reference proteome</keyword>
<proteinExistence type="predicted"/>
<dbReference type="Proteomes" id="UP000053149">
    <property type="component" value="Unassembled WGS sequence"/>
</dbReference>
<evidence type="ECO:0000256" key="6">
    <source>
        <dbReference type="ARBA" id="ARBA00023125"/>
    </source>
</evidence>
<organism evidence="10 11">
    <name type="scientific">Pterocles gutturalis</name>
    <name type="common">yellow-throated sandgrouse</name>
    <dbReference type="NCBI Taxonomy" id="240206"/>
    <lineage>
        <taxon>Eukaryota</taxon>
        <taxon>Metazoa</taxon>
        <taxon>Chordata</taxon>
        <taxon>Craniata</taxon>
        <taxon>Vertebrata</taxon>
        <taxon>Euteleostomi</taxon>
        <taxon>Archelosauria</taxon>
        <taxon>Archosauria</taxon>
        <taxon>Dinosauria</taxon>
        <taxon>Saurischia</taxon>
        <taxon>Theropoda</taxon>
        <taxon>Coelurosauria</taxon>
        <taxon>Aves</taxon>
        <taxon>Neognathae</taxon>
        <taxon>Neoaves</taxon>
        <taxon>Columbimorphae</taxon>
        <taxon>Pterocliformes</taxon>
        <taxon>Pteroclidae</taxon>
        <taxon>Pterocles</taxon>
    </lineage>
</organism>
<dbReference type="PROSITE" id="PS00028">
    <property type="entry name" value="ZINC_FINGER_C2H2_1"/>
    <property type="match status" value="1"/>
</dbReference>
<feature type="domain" description="C2H2-type" evidence="9">
    <location>
        <begin position="1"/>
        <end position="26"/>
    </location>
</feature>
<feature type="non-terminal residue" evidence="10">
    <location>
        <position position="45"/>
    </location>
</feature>
<evidence type="ECO:0000256" key="3">
    <source>
        <dbReference type="ARBA" id="ARBA00022737"/>
    </source>
</evidence>
<dbReference type="PROSITE" id="PS50157">
    <property type="entry name" value="ZINC_FINGER_C2H2_2"/>
    <property type="match status" value="2"/>
</dbReference>
<keyword evidence="2" id="KW-0479">Metal-binding</keyword>
<dbReference type="Pfam" id="PF00096">
    <property type="entry name" value="zf-C2H2"/>
    <property type="match status" value="2"/>
</dbReference>
<feature type="non-terminal residue" evidence="10">
    <location>
        <position position="1"/>
    </location>
</feature>
<keyword evidence="5" id="KW-0862">Zinc</keyword>
<keyword evidence="4 8" id="KW-0863">Zinc-finger</keyword>
<dbReference type="InterPro" id="IPR036236">
    <property type="entry name" value="Znf_C2H2_sf"/>
</dbReference>
<evidence type="ECO:0000256" key="5">
    <source>
        <dbReference type="ARBA" id="ARBA00022833"/>
    </source>
</evidence>